<evidence type="ECO:0000313" key="3">
    <source>
        <dbReference type="Proteomes" id="UP000004986"/>
    </source>
</evidence>
<dbReference type="PANTHER" id="PTHR36455:SF1">
    <property type="entry name" value="BLR8292 PROTEIN"/>
    <property type="match status" value="1"/>
</dbReference>
<dbReference type="PANTHER" id="PTHR36455">
    <property type="match status" value="1"/>
</dbReference>
<sequence>MIVFIKTPSLQANSAIRPCCVALPASIPYAYLFSNRRTTRMKVLVHGGFGIWLAARRLNQGRFHWLGIRHGSEMSELPTQRASEIEPLLPHHNAPNLSKSKSGGDQHPFAHK</sequence>
<name>F3G857_PSESJ</name>
<evidence type="ECO:0000256" key="1">
    <source>
        <dbReference type="SAM" id="MobiDB-lite"/>
    </source>
</evidence>
<evidence type="ECO:0000313" key="2">
    <source>
        <dbReference type="EMBL" id="EGH43257.1"/>
    </source>
</evidence>
<dbReference type="HOGENOM" id="CLU_2143715_0_0_6"/>
<dbReference type="Proteomes" id="UP000004986">
    <property type="component" value="Unassembled WGS sequence"/>
</dbReference>
<dbReference type="AlphaFoldDB" id="F3G857"/>
<keyword evidence="3" id="KW-1185">Reference proteome</keyword>
<dbReference type="EMBL" id="AEAI01000650">
    <property type="protein sequence ID" value="EGH43257.1"/>
    <property type="molecule type" value="Genomic_DNA"/>
</dbReference>
<gene>
    <name evidence="2" type="ORF">PSYPI_13039</name>
</gene>
<protein>
    <submittedName>
        <fullName evidence="2">IS66 Orf2 like protein</fullName>
    </submittedName>
</protein>
<dbReference type="InterPro" id="IPR008878">
    <property type="entry name" value="Transposase_IS66_Orf2"/>
</dbReference>
<comment type="caution">
    <text evidence="2">The sequence shown here is derived from an EMBL/GenBank/DDBJ whole genome shotgun (WGS) entry which is preliminary data.</text>
</comment>
<dbReference type="BioCyc" id="PSYR629263:G11X0-2283-MONOMER"/>
<dbReference type="PATRIC" id="fig|629263.4.peg.2128"/>
<accession>F3G857</accession>
<organism evidence="2 3">
    <name type="scientific">Pseudomonas syringae pv. pisi str. 1704B</name>
    <dbReference type="NCBI Taxonomy" id="629263"/>
    <lineage>
        <taxon>Bacteria</taxon>
        <taxon>Pseudomonadati</taxon>
        <taxon>Pseudomonadota</taxon>
        <taxon>Gammaproteobacteria</taxon>
        <taxon>Pseudomonadales</taxon>
        <taxon>Pseudomonadaceae</taxon>
        <taxon>Pseudomonas</taxon>
        <taxon>Pseudomonas syringae</taxon>
    </lineage>
</organism>
<dbReference type="Pfam" id="PF05717">
    <property type="entry name" value="TnpB_IS66"/>
    <property type="match status" value="1"/>
</dbReference>
<feature type="region of interest" description="Disordered" evidence="1">
    <location>
        <begin position="76"/>
        <end position="112"/>
    </location>
</feature>
<reference evidence="2 3" key="1">
    <citation type="journal article" date="2011" name="PLoS Pathog.">
        <title>Dynamic evolution of pathogenicity revealed by sequencing and comparative genomics of 19 Pseudomonas syringae isolates.</title>
        <authorList>
            <person name="Baltrus D.A."/>
            <person name="Nishimura M.T."/>
            <person name="Romanchuk A."/>
            <person name="Chang J.H."/>
            <person name="Mukhtar M.S."/>
            <person name="Cherkis K."/>
            <person name="Roach J."/>
            <person name="Grant S.R."/>
            <person name="Jones C.D."/>
            <person name="Dangl J.L."/>
        </authorList>
    </citation>
    <scope>NUCLEOTIDE SEQUENCE [LARGE SCALE GENOMIC DNA]</scope>
    <source>
        <strain evidence="2 3">1704B</strain>
    </source>
</reference>
<proteinExistence type="predicted"/>